<evidence type="ECO:0000259" key="11">
    <source>
        <dbReference type="PROSITE" id="PS50110"/>
    </source>
</evidence>
<evidence type="ECO:0000256" key="9">
    <source>
        <dbReference type="PROSITE-ProRule" id="PRU00169"/>
    </source>
</evidence>
<dbReference type="SMART" id="SM00387">
    <property type="entry name" value="HATPase_c"/>
    <property type="match status" value="1"/>
</dbReference>
<dbReference type="PROSITE" id="PS50113">
    <property type="entry name" value="PAC"/>
    <property type="match status" value="1"/>
</dbReference>
<sequence length="629" mass="69709">MGDAATWNHYARQCRNGLAAVDAQRRLVFANPAFCSYALQSDGVREGRPLSEQALDHALLDGLAAGLNTIGEDGAEFVWEHGASGDSRSCLCRILPPPNGDGHAIIEITELPDEERARQILAAERTAMEHIEAQKERGRRLILDIIEELPVFVYMQRRDYNVAYANRKTRNLYGEPNGRLCYEMFSGRDSPCPFCPTFKVFETNKPEEWQFTDLEGRSFHIYDYPFEDEDGEPLVMELGMDITELKRVEQELVQAQKMRAIGVLAGGIAHDLNNNLLPIIFNIDYELSKAPEGQASEALTEALKAAYRAADLVEQVLDYSRQQNFSRSPLQLIPLATEYLELFQPSLPSSVRLFMDFSARQDCIVGNPSQVQQLLLNLCRNAVQAMPEGGDLDICIRNLRVDSLKHTPHPGLSLGEYVVLTVRDTGHGMEADRIERIFEPFYTSKKGTGGTGMGLAVVHAIVTSSRGVIHVNSTPGEGTEFTVYIPVAQERKPPVVAEPNDSGATRGRLLIVDDDSRALQAMARTLGNAGLEVFTAESGEEGLERFINARHRFSLVLADHTMPGMTGVDMASRILAHDQDANVIICTGHVEPELEEQALAAGIREFIMKPMTPRALVETVKKYCSHAAQ</sequence>
<dbReference type="SMART" id="SM00388">
    <property type="entry name" value="HisKA"/>
    <property type="match status" value="1"/>
</dbReference>
<dbReference type="InterPro" id="IPR035965">
    <property type="entry name" value="PAS-like_dom_sf"/>
</dbReference>
<dbReference type="Proteomes" id="UP000503251">
    <property type="component" value="Chromosome"/>
</dbReference>
<organism evidence="14 15">
    <name type="scientific">Oceanidesulfovibrio marinus</name>
    <dbReference type="NCBI Taxonomy" id="370038"/>
    <lineage>
        <taxon>Bacteria</taxon>
        <taxon>Pseudomonadati</taxon>
        <taxon>Thermodesulfobacteriota</taxon>
        <taxon>Desulfovibrionia</taxon>
        <taxon>Desulfovibrionales</taxon>
        <taxon>Desulfovibrionaceae</taxon>
        <taxon>Oceanidesulfovibrio</taxon>
    </lineage>
</organism>
<comment type="catalytic activity">
    <reaction evidence="1">
        <text>ATP + protein L-histidine = ADP + protein N-phospho-L-histidine.</text>
        <dbReference type="EC" id="2.7.13.3"/>
    </reaction>
</comment>
<feature type="domain" description="Response regulatory" evidence="11">
    <location>
        <begin position="508"/>
        <end position="624"/>
    </location>
</feature>
<evidence type="ECO:0000256" key="1">
    <source>
        <dbReference type="ARBA" id="ARBA00000085"/>
    </source>
</evidence>
<name>A0A6P1ZGL9_9BACT</name>
<dbReference type="EMBL" id="QMIF01000007">
    <property type="protein sequence ID" value="TVM33420.1"/>
    <property type="molecule type" value="Genomic_DNA"/>
</dbReference>
<dbReference type="InterPro" id="IPR036097">
    <property type="entry name" value="HisK_dim/P_sf"/>
</dbReference>
<reference evidence="13 16" key="2">
    <citation type="submission" date="2019-04" db="EMBL/GenBank/DDBJ databases">
        <title>Isolation and culture of sulfate reducing bacteria from the cold seep of the South China Sea.</title>
        <authorList>
            <person name="Sun C."/>
            <person name="Liu R."/>
        </authorList>
    </citation>
    <scope>NUCLEOTIDE SEQUENCE [LARGE SCALE GENOMIC DNA]</scope>
    <source>
        <strain evidence="13 16">CS1</strain>
    </source>
</reference>
<dbReference type="CDD" id="cd00156">
    <property type="entry name" value="REC"/>
    <property type="match status" value="1"/>
</dbReference>
<dbReference type="PRINTS" id="PR00344">
    <property type="entry name" value="BCTRLSENSOR"/>
</dbReference>
<dbReference type="SUPFAM" id="SSF55874">
    <property type="entry name" value="ATPase domain of HSP90 chaperone/DNA topoisomerase II/histidine kinase"/>
    <property type="match status" value="1"/>
</dbReference>
<keyword evidence="7" id="KW-0067">ATP-binding</keyword>
<dbReference type="GO" id="GO:0000155">
    <property type="term" value="F:phosphorelay sensor kinase activity"/>
    <property type="evidence" value="ECO:0007669"/>
    <property type="project" value="InterPro"/>
</dbReference>
<feature type="modified residue" description="4-aspartylphosphate" evidence="9">
    <location>
        <position position="559"/>
    </location>
</feature>
<dbReference type="InterPro" id="IPR003661">
    <property type="entry name" value="HisK_dim/P_dom"/>
</dbReference>
<feature type="domain" description="Histidine kinase" evidence="10">
    <location>
        <begin position="267"/>
        <end position="489"/>
    </location>
</feature>
<evidence type="ECO:0000256" key="4">
    <source>
        <dbReference type="ARBA" id="ARBA00022679"/>
    </source>
</evidence>
<dbReference type="Gene3D" id="3.30.450.20">
    <property type="entry name" value="PAS domain"/>
    <property type="match status" value="1"/>
</dbReference>
<dbReference type="Gene3D" id="1.10.287.130">
    <property type="match status" value="1"/>
</dbReference>
<dbReference type="InterPro" id="IPR000700">
    <property type="entry name" value="PAS-assoc_C"/>
</dbReference>
<accession>A0A6P1ZGL9</accession>
<evidence type="ECO:0000256" key="3">
    <source>
        <dbReference type="ARBA" id="ARBA00022553"/>
    </source>
</evidence>
<proteinExistence type="predicted"/>
<dbReference type="Gene3D" id="3.40.50.2300">
    <property type="match status" value="1"/>
</dbReference>
<gene>
    <name evidence="14" type="ORF">DQK91_12210</name>
    <name evidence="13" type="ORF">E8L03_02805</name>
</gene>
<keyword evidence="6 14" id="KW-0418">Kinase</keyword>
<dbReference type="Gene3D" id="3.30.565.10">
    <property type="entry name" value="Histidine kinase-like ATPase, C-terminal domain"/>
    <property type="match status" value="1"/>
</dbReference>
<evidence type="ECO:0000313" key="15">
    <source>
        <dbReference type="Proteomes" id="UP000434052"/>
    </source>
</evidence>
<evidence type="ECO:0000256" key="2">
    <source>
        <dbReference type="ARBA" id="ARBA00012438"/>
    </source>
</evidence>
<dbReference type="PANTHER" id="PTHR43065:SF46">
    <property type="entry name" value="C4-DICARBOXYLATE TRANSPORT SENSOR PROTEIN DCTB"/>
    <property type="match status" value="1"/>
</dbReference>
<evidence type="ECO:0000313" key="13">
    <source>
        <dbReference type="EMBL" id="QJT07920.1"/>
    </source>
</evidence>
<dbReference type="CDD" id="cd00082">
    <property type="entry name" value="HisKA"/>
    <property type="match status" value="1"/>
</dbReference>
<feature type="domain" description="PAC" evidence="12">
    <location>
        <begin position="205"/>
        <end position="254"/>
    </location>
</feature>
<evidence type="ECO:0000256" key="5">
    <source>
        <dbReference type="ARBA" id="ARBA00022741"/>
    </source>
</evidence>
<dbReference type="GO" id="GO:0005524">
    <property type="term" value="F:ATP binding"/>
    <property type="evidence" value="ECO:0007669"/>
    <property type="project" value="UniProtKB-KW"/>
</dbReference>
<dbReference type="Pfam" id="PF02518">
    <property type="entry name" value="HATPase_c"/>
    <property type="match status" value="1"/>
</dbReference>
<dbReference type="InterPro" id="IPR036890">
    <property type="entry name" value="HATPase_C_sf"/>
</dbReference>
<evidence type="ECO:0000313" key="16">
    <source>
        <dbReference type="Proteomes" id="UP000503251"/>
    </source>
</evidence>
<keyword evidence="3 9" id="KW-0597">Phosphoprotein</keyword>
<dbReference type="PANTHER" id="PTHR43065">
    <property type="entry name" value="SENSOR HISTIDINE KINASE"/>
    <property type="match status" value="1"/>
</dbReference>
<dbReference type="InterPro" id="IPR004358">
    <property type="entry name" value="Sig_transdc_His_kin-like_C"/>
</dbReference>
<dbReference type="SMART" id="SM00448">
    <property type="entry name" value="REC"/>
    <property type="match status" value="1"/>
</dbReference>
<keyword evidence="4" id="KW-0808">Transferase</keyword>
<dbReference type="EMBL" id="CP039543">
    <property type="protein sequence ID" value="QJT07920.1"/>
    <property type="molecule type" value="Genomic_DNA"/>
</dbReference>
<evidence type="ECO:0000256" key="8">
    <source>
        <dbReference type="ARBA" id="ARBA00023012"/>
    </source>
</evidence>
<evidence type="ECO:0000259" key="12">
    <source>
        <dbReference type="PROSITE" id="PS50113"/>
    </source>
</evidence>
<evidence type="ECO:0000256" key="6">
    <source>
        <dbReference type="ARBA" id="ARBA00022777"/>
    </source>
</evidence>
<dbReference type="SUPFAM" id="SSF52172">
    <property type="entry name" value="CheY-like"/>
    <property type="match status" value="1"/>
</dbReference>
<dbReference type="SUPFAM" id="SSF47384">
    <property type="entry name" value="Homodimeric domain of signal transducing histidine kinase"/>
    <property type="match status" value="1"/>
</dbReference>
<evidence type="ECO:0000259" key="10">
    <source>
        <dbReference type="PROSITE" id="PS50109"/>
    </source>
</evidence>
<dbReference type="EC" id="2.7.13.3" evidence="2"/>
<reference evidence="14 15" key="1">
    <citation type="submission" date="2018-06" db="EMBL/GenBank/DDBJ databases">
        <title>Complete genome of Desulfovibrio marinus P48SEP.</title>
        <authorList>
            <person name="Crispim J.S."/>
            <person name="Vidigal P.M.P."/>
            <person name="Silva L.C.F."/>
            <person name="Araujo L.C."/>
            <person name="Laguardia C.N."/>
            <person name="Dias R.S."/>
            <person name="Sousa M.P."/>
            <person name="Paula S.O."/>
            <person name="Silva C."/>
        </authorList>
    </citation>
    <scope>NUCLEOTIDE SEQUENCE [LARGE SCALE GENOMIC DNA]</scope>
    <source>
        <strain evidence="14 15">P48SEP</strain>
    </source>
</reference>
<evidence type="ECO:0000256" key="7">
    <source>
        <dbReference type="ARBA" id="ARBA00022840"/>
    </source>
</evidence>
<dbReference type="SUPFAM" id="SSF55785">
    <property type="entry name" value="PYP-like sensor domain (PAS domain)"/>
    <property type="match status" value="1"/>
</dbReference>
<dbReference type="OrthoDB" id="9813024at2"/>
<dbReference type="InterPro" id="IPR011006">
    <property type="entry name" value="CheY-like_superfamily"/>
</dbReference>
<dbReference type="RefSeq" id="WP_144305641.1">
    <property type="nucleotide sequence ID" value="NZ_CP039543.1"/>
</dbReference>
<dbReference type="Pfam" id="PF00072">
    <property type="entry name" value="Response_reg"/>
    <property type="match status" value="1"/>
</dbReference>
<keyword evidence="8" id="KW-0902">Two-component regulatory system</keyword>
<evidence type="ECO:0000313" key="14">
    <source>
        <dbReference type="EMBL" id="TVM33420.1"/>
    </source>
</evidence>
<keyword evidence="5" id="KW-0547">Nucleotide-binding</keyword>
<protein>
    <recommendedName>
        <fullName evidence="2">histidine kinase</fullName>
        <ecNumber evidence="2">2.7.13.3</ecNumber>
    </recommendedName>
</protein>
<dbReference type="PROSITE" id="PS50109">
    <property type="entry name" value="HIS_KIN"/>
    <property type="match status" value="1"/>
</dbReference>
<dbReference type="PROSITE" id="PS50110">
    <property type="entry name" value="RESPONSE_REGULATORY"/>
    <property type="match status" value="1"/>
</dbReference>
<dbReference type="InterPro" id="IPR001789">
    <property type="entry name" value="Sig_transdc_resp-reg_receiver"/>
</dbReference>
<dbReference type="InterPro" id="IPR003594">
    <property type="entry name" value="HATPase_dom"/>
</dbReference>
<dbReference type="Proteomes" id="UP000434052">
    <property type="component" value="Unassembled WGS sequence"/>
</dbReference>
<dbReference type="AlphaFoldDB" id="A0A6P1ZGL9"/>
<dbReference type="InterPro" id="IPR005467">
    <property type="entry name" value="His_kinase_dom"/>
</dbReference>
<keyword evidence="16" id="KW-1185">Reference proteome</keyword>